<proteinExistence type="predicted"/>
<dbReference type="SMART" id="SM01276">
    <property type="entry name" value="M60-like"/>
    <property type="match status" value="1"/>
</dbReference>
<dbReference type="PANTHER" id="PTHR15730">
    <property type="entry name" value="EXPERIMENTAL AUTOIMMUNE PROSTATITIS ANTIGEN 2-RELATED"/>
    <property type="match status" value="1"/>
</dbReference>
<organism evidence="3 4">
    <name type="scientific">Tritrichomonas musculus</name>
    <dbReference type="NCBI Taxonomy" id="1915356"/>
    <lineage>
        <taxon>Eukaryota</taxon>
        <taxon>Metamonada</taxon>
        <taxon>Parabasalia</taxon>
        <taxon>Tritrichomonadida</taxon>
        <taxon>Tritrichomonadidae</taxon>
        <taxon>Tritrichomonas</taxon>
    </lineage>
</organism>
<dbReference type="InterPro" id="IPR031161">
    <property type="entry name" value="Peptidase_M60_dom"/>
</dbReference>
<dbReference type="Pfam" id="PF17291">
    <property type="entry name" value="M60-like_N"/>
    <property type="match status" value="1"/>
</dbReference>
<evidence type="ECO:0000256" key="1">
    <source>
        <dbReference type="SAM" id="MobiDB-lite"/>
    </source>
</evidence>
<reference evidence="3 4" key="1">
    <citation type="submission" date="2024-04" db="EMBL/GenBank/DDBJ databases">
        <title>Tritrichomonas musculus Genome.</title>
        <authorList>
            <person name="Alves-Ferreira E."/>
            <person name="Grigg M."/>
            <person name="Lorenzi H."/>
            <person name="Galac M."/>
        </authorList>
    </citation>
    <scope>NUCLEOTIDE SEQUENCE [LARGE SCALE GENOMIC DNA]</scope>
    <source>
        <strain evidence="3 4">EAF2021</strain>
    </source>
</reference>
<feature type="domain" description="Peptidase M60" evidence="2">
    <location>
        <begin position="476"/>
        <end position="749"/>
    </location>
</feature>
<protein>
    <recommendedName>
        <fullName evidence="2">Peptidase M60 domain-containing protein</fullName>
    </recommendedName>
</protein>
<dbReference type="InterPro" id="IPR051244">
    <property type="entry name" value="TCAF"/>
</dbReference>
<sequence length="895" mass="101012">MGCCISVPQSTRVAPSKKSTNNNTIRLNQTDLPSNENILHNEEMFIFPKQIMSGVSHIPRPYETDFVVCLTENSFPLAISPTSFDDKDKSRIIMPIVGFSLHEKGRVAVFGNIEILTECKENAEFSAFFENLLSFISGPRPSSSIIYLLDVDPGDSVLLIHNINGLGYHIESGKSSDNLSRYACVITIGGTSHGNQLYDYIVNGGGVIVCSSFDTQKFIPSLPFPYIGPSSFSLSQFQQNTSSTTNMLLQQSSSNLTTPMSTPLTTNNLLTNSTSSHGQVLNKQEQTFESKQQQQQQQQQLLMDYVNKSNHRANAWLSRCGLGISDAHIVFPIIPKAVIKITTKSHDLERASFPFVVDCYKKILHSENIDTIEFTNIINDLRYNILTINRAQSHLLAEILDESLSFLQDTNYIQPEGLFYSDLHGMLAVLLCDIIRSINPREFTTRNFNSNLFPGDFESDQDTVKDASITVSLRSAEWHSTGLWLPARTIATVTVVYASNSKLTISKEDFRPNSPLNANSSSELPNDALPNQKNGPTNETTTSENDNSMSFEDLFIQIGSQSESLLSSPGPWKRWPNVVVTYPITEDTFEISSPFGGLIYINDAYFAQSSYFSSDICTTNENENQNNDSKTNRPRKMIIKFSNVIRCPFFSSTDRWNETKDSQVPWSEISTKYSIITLPTEALRKINNLELKVKIIDNIIKEILTFSCYSFHRRFRLVFDIDSPKTGSTSSYPLVLSYDTLDSFINIDTPSSEVFAMILKISIVTIPENSLHPNVEASFGALIASHTLLRIYSTKVKSPYEFIYGHMTPIFNELWNIYTRNDKKLFQTIFGRFQHICKYDPFLTNEESVQYIVSEMESITEKKFPSFLEEALHPGENEDEQFPEYIVEEEEDGAE</sequence>
<evidence type="ECO:0000313" key="4">
    <source>
        <dbReference type="Proteomes" id="UP001470230"/>
    </source>
</evidence>
<feature type="region of interest" description="Disordered" evidence="1">
    <location>
        <begin position="509"/>
        <end position="546"/>
    </location>
</feature>
<feature type="compositionally biased region" description="Low complexity" evidence="1">
    <location>
        <begin position="537"/>
        <end position="546"/>
    </location>
</feature>
<feature type="region of interest" description="Disordered" evidence="1">
    <location>
        <begin position="876"/>
        <end position="895"/>
    </location>
</feature>
<keyword evidence="4" id="KW-1185">Reference proteome</keyword>
<feature type="compositionally biased region" description="Polar residues" evidence="1">
    <location>
        <begin position="514"/>
        <end position="536"/>
    </location>
</feature>
<dbReference type="InterPro" id="IPR035423">
    <property type="entry name" value="M60-like_N"/>
</dbReference>
<dbReference type="PANTHER" id="PTHR15730:SF5">
    <property type="entry name" value="SI:CH211-210B2.2-RELATED"/>
    <property type="match status" value="1"/>
</dbReference>
<name>A0ABR2IJ73_9EUKA</name>
<gene>
    <name evidence="3" type="ORF">M9Y10_011369</name>
</gene>
<accession>A0ABR2IJ73</accession>
<evidence type="ECO:0000313" key="3">
    <source>
        <dbReference type="EMBL" id="KAK8863680.1"/>
    </source>
</evidence>
<feature type="compositionally biased region" description="Acidic residues" evidence="1">
    <location>
        <begin position="877"/>
        <end position="895"/>
    </location>
</feature>
<dbReference type="EMBL" id="JAPFFF010000017">
    <property type="protein sequence ID" value="KAK8863680.1"/>
    <property type="molecule type" value="Genomic_DNA"/>
</dbReference>
<evidence type="ECO:0000259" key="2">
    <source>
        <dbReference type="PROSITE" id="PS51723"/>
    </source>
</evidence>
<dbReference type="Proteomes" id="UP001470230">
    <property type="component" value="Unassembled WGS sequence"/>
</dbReference>
<comment type="caution">
    <text evidence="3">The sequence shown here is derived from an EMBL/GenBank/DDBJ whole genome shotgun (WGS) entry which is preliminary data.</text>
</comment>
<dbReference type="PROSITE" id="PS51723">
    <property type="entry name" value="PEPTIDASE_M60"/>
    <property type="match status" value="1"/>
</dbReference>